<dbReference type="CDD" id="cd22954">
    <property type="entry name" value="PLL_lectin"/>
    <property type="match status" value="1"/>
</dbReference>
<sequence length="684" mass="75273">MGYLVVSLALVSLLVFLPTVLGDGPDAAQRRLAVLKTRIPAHMGPVRYNYTAAFRTSPGGTLQFSLGIFGPLASAGPTVHPPLRLRFEDFEDFGSPDGLQVVSNPSVVYAPDDAMQVFVQCADGQVYYRSQNKTWGRNFEPWTPLPAGMLPTDTGVSLTGRDSVSAIAWEGQTAVFARSMTTPSRLYWTYSGPGGFQAWQSLGGDLVTDPSIVYNAFTKYLEAYAIFPDGRVHYQTQVGSTEWQTWRVLGILPPAMQKVSRPQAHSMRQAIFNGMTEVFAIGTDGHLKHIPQTTCDKVVNPWGYCTWAVWSNVGNGQVPAPLSDVNPLTAGNNVHLGNEMFVVAKDGSLSHAWQLERGGRWHGWDTVGQPANGTAASLPTILQDDEYGGWWEVFVINSNDKVTWLLAVPDPLAANRLQVDEVLQNKTMDLSPMEIKSGTALTVSWMVPSDQATAHDWIGIYQSGAADDSYLDYRYVQGKLNPTRDIVPKGSVNMTLNLPTGNYQARYMVNKKFVSVMATDFGITDSANGTQWEQTYRGFAIGLGTDGDKFVKCVNDGEQTISSLEDAWQAFEQDKISEGLQLFGQALKDLYAALVQCGETRLAQTVLLFTQDLLECALSRCAHFIIDMSDELEIWYKGSHEIYGDIRAAQNNFGTQKTYMQGGYVVGRVVETCINLQDHVDPGK</sequence>
<evidence type="ECO:0000259" key="2">
    <source>
        <dbReference type="Pfam" id="PF26607"/>
    </source>
</evidence>
<protein>
    <recommendedName>
        <fullName evidence="2">PLL-like beta propeller domain-containing protein</fullName>
    </recommendedName>
</protein>
<name>C3Y3Y7_BRAFL</name>
<evidence type="ECO:0000313" key="3">
    <source>
        <dbReference type="EMBL" id="EEN65013.1"/>
    </source>
</evidence>
<gene>
    <name evidence="3" type="ORF">BRAFLDRAFT_84819</name>
</gene>
<evidence type="ECO:0000256" key="1">
    <source>
        <dbReference type="SAM" id="SignalP"/>
    </source>
</evidence>
<dbReference type="InterPro" id="IPR058502">
    <property type="entry name" value="PLL-like_beta-prop"/>
</dbReference>
<dbReference type="EMBL" id="GG666484">
    <property type="protein sequence ID" value="EEN65013.1"/>
    <property type="molecule type" value="Genomic_DNA"/>
</dbReference>
<dbReference type="Gene3D" id="2.120.10.70">
    <property type="entry name" value="Fucose-specific lectin"/>
    <property type="match status" value="1"/>
</dbReference>
<dbReference type="InParanoid" id="C3Y3Y7"/>
<dbReference type="SUPFAM" id="SSF89372">
    <property type="entry name" value="Fucose-specific lectin"/>
    <property type="match status" value="1"/>
</dbReference>
<feature type="signal peptide" evidence="1">
    <location>
        <begin position="1"/>
        <end position="22"/>
    </location>
</feature>
<dbReference type="AlphaFoldDB" id="C3Y3Y7"/>
<feature type="domain" description="PLL-like beta propeller" evidence="2">
    <location>
        <begin position="100"/>
        <end position="402"/>
    </location>
</feature>
<dbReference type="PANTHER" id="PTHR35362:SF1">
    <property type="entry name" value="SKICH DOMAIN-CONTAINING PROTEIN"/>
    <property type="match status" value="1"/>
</dbReference>
<dbReference type="eggNOG" id="ENOG502QR58">
    <property type="taxonomic scope" value="Eukaryota"/>
</dbReference>
<reference evidence="3" key="1">
    <citation type="journal article" date="2008" name="Nature">
        <title>The amphioxus genome and the evolution of the chordate karyotype.</title>
        <authorList>
            <consortium name="US DOE Joint Genome Institute (JGI-PGF)"/>
            <person name="Putnam N.H."/>
            <person name="Butts T."/>
            <person name="Ferrier D.E.K."/>
            <person name="Furlong R.F."/>
            <person name="Hellsten U."/>
            <person name="Kawashima T."/>
            <person name="Robinson-Rechavi M."/>
            <person name="Shoguchi E."/>
            <person name="Terry A."/>
            <person name="Yu J.-K."/>
            <person name="Benito-Gutierrez E.L."/>
            <person name="Dubchak I."/>
            <person name="Garcia-Fernandez J."/>
            <person name="Gibson-Brown J.J."/>
            <person name="Grigoriev I.V."/>
            <person name="Horton A.C."/>
            <person name="de Jong P.J."/>
            <person name="Jurka J."/>
            <person name="Kapitonov V.V."/>
            <person name="Kohara Y."/>
            <person name="Kuroki Y."/>
            <person name="Lindquist E."/>
            <person name="Lucas S."/>
            <person name="Osoegawa K."/>
            <person name="Pennacchio L.A."/>
            <person name="Salamov A.A."/>
            <person name="Satou Y."/>
            <person name="Sauka-Spengler T."/>
            <person name="Schmutz J."/>
            <person name="Shin-I T."/>
            <person name="Toyoda A."/>
            <person name="Bronner-Fraser M."/>
            <person name="Fujiyama A."/>
            <person name="Holland L.Z."/>
            <person name="Holland P.W.H."/>
            <person name="Satoh N."/>
            <person name="Rokhsar D.S."/>
        </authorList>
    </citation>
    <scope>NUCLEOTIDE SEQUENCE [LARGE SCALE GENOMIC DNA]</scope>
    <source>
        <strain evidence="3">S238N-H82</strain>
        <tissue evidence="3">Testes</tissue>
    </source>
</reference>
<proteinExistence type="predicted"/>
<dbReference type="Pfam" id="PF26607">
    <property type="entry name" value="DUF8189"/>
    <property type="match status" value="1"/>
</dbReference>
<keyword evidence="1" id="KW-0732">Signal</keyword>
<feature type="chain" id="PRO_5002933300" description="PLL-like beta propeller domain-containing protein" evidence="1">
    <location>
        <begin position="23"/>
        <end position="684"/>
    </location>
</feature>
<dbReference type="PANTHER" id="PTHR35362">
    <property type="entry name" value="ANK_REP_REGION DOMAIN-CONTAINING PROTEIN"/>
    <property type="match status" value="1"/>
</dbReference>
<accession>C3Y3Y7</accession>
<dbReference type="CDD" id="cd22935">
    <property type="entry name" value="SctA-like"/>
    <property type="match status" value="1"/>
</dbReference>
<organism>
    <name type="scientific">Branchiostoma floridae</name>
    <name type="common">Florida lancelet</name>
    <name type="synonym">Amphioxus</name>
    <dbReference type="NCBI Taxonomy" id="7739"/>
    <lineage>
        <taxon>Eukaryota</taxon>
        <taxon>Metazoa</taxon>
        <taxon>Chordata</taxon>
        <taxon>Cephalochordata</taxon>
        <taxon>Leptocardii</taxon>
        <taxon>Amphioxiformes</taxon>
        <taxon>Branchiostomatidae</taxon>
        <taxon>Branchiostoma</taxon>
    </lineage>
</organism>